<comment type="similarity">
    <text evidence="2">Belongs to the fimbrial protein family.</text>
</comment>
<gene>
    <name evidence="7" type="ORF">ACFFHK_03980</name>
</gene>
<dbReference type="InterPro" id="IPR000259">
    <property type="entry name" value="Adhesion_dom_fimbrial"/>
</dbReference>
<sequence length="226" mass="23616">MKKLILATLISAGVGFAAQSAMAESGTGATGSKQGGTIIFEGRIVETTCRIKDNEGNKRVTLPTVSTKAFSQAGSTAGMVPFTIDLEGCTLTGSGPKFIKAYFTVNEKVNAQGRIKNVYKQNTTATATEPAMQDTAWNDAMPNPASTLNDTIAPAAATGVDLQLLDLDGTTPLVITGDGHNTTGQAGQYVALPTNKLRYAVRYYATAASVTAGGVRGYVDYILSYK</sequence>
<proteinExistence type="inferred from homology"/>
<dbReference type="PANTHER" id="PTHR33420">
    <property type="entry name" value="FIMBRIAL SUBUNIT ELFA-RELATED"/>
    <property type="match status" value="1"/>
</dbReference>
<dbReference type="Pfam" id="PF00419">
    <property type="entry name" value="Fimbrial"/>
    <property type="match status" value="1"/>
</dbReference>
<dbReference type="Proteomes" id="UP001589767">
    <property type="component" value="Unassembled WGS sequence"/>
</dbReference>
<evidence type="ECO:0000259" key="6">
    <source>
        <dbReference type="Pfam" id="PF00419"/>
    </source>
</evidence>
<evidence type="ECO:0000256" key="1">
    <source>
        <dbReference type="ARBA" id="ARBA00004561"/>
    </source>
</evidence>
<feature type="signal peptide" evidence="5">
    <location>
        <begin position="1"/>
        <end position="23"/>
    </location>
</feature>
<dbReference type="EMBL" id="JBHLWB010000003">
    <property type="protein sequence ID" value="MFC0308868.1"/>
    <property type="molecule type" value="Genomic_DNA"/>
</dbReference>
<name>A0ABV6GZR8_9PAST</name>
<reference evidence="7 8" key="1">
    <citation type="submission" date="2024-09" db="EMBL/GenBank/DDBJ databases">
        <authorList>
            <person name="Sun Q."/>
            <person name="Mori K."/>
        </authorList>
    </citation>
    <scope>NUCLEOTIDE SEQUENCE [LARGE SCALE GENOMIC DNA]</scope>
    <source>
        <strain evidence="7 8">CCM 7539</strain>
    </source>
</reference>
<evidence type="ECO:0000256" key="5">
    <source>
        <dbReference type="SAM" id="SignalP"/>
    </source>
</evidence>
<comment type="caution">
    <text evidence="7">The sequence shown here is derived from an EMBL/GenBank/DDBJ whole genome shotgun (WGS) entry which is preliminary data.</text>
</comment>
<evidence type="ECO:0000256" key="2">
    <source>
        <dbReference type="ARBA" id="ARBA00006671"/>
    </source>
</evidence>
<keyword evidence="3 5" id="KW-0732">Signal</keyword>
<dbReference type="InterPro" id="IPR008966">
    <property type="entry name" value="Adhesion_dom_sf"/>
</dbReference>
<protein>
    <submittedName>
        <fullName evidence="7">Fimbrial protein</fullName>
    </submittedName>
</protein>
<evidence type="ECO:0000256" key="4">
    <source>
        <dbReference type="ARBA" id="ARBA00023263"/>
    </source>
</evidence>
<dbReference type="SUPFAM" id="SSF49401">
    <property type="entry name" value="Bacterial adhesins"/>
    <property type="match status" value="1"/>
</dbReference>
<evidence type="ECO:0000313" key="7">
    <source>
        <dbReference type="EMBL" id="MFC0308868.1"/>
    </source>
</evidence>
<dbReference type="PANTHER" id="PTHR33420:SF3">
    <property type="entry name" value="FIMBRIAL SUBUNIT ELFA"/>
    <property type="match status" value="1"/>
</dbReference>
<dbReference type="Gene3D" id="2.60.40.1090">
    <property type="entry name" value="Fimbrial-type adhesion domain"/>
    <property type="match status" value="1"/>
</dbReference>
<organism evidence="7 8">
    <name type="scientific">Gallibacterium trehalosifermentans</name>
    <dbReference type="NCBI Taxonomy" id="516935"/>
    <lineage>
        <taxon>Bacteria</taxon>
        <taxon>Pseudomonadati</taxon>
        <taxon>Pseudomonadota</taxon>
        <taxon>Gammaproteobacteria</taxon>
        <taxon>Pasteurellales</taxon>
        <taxon>Pasteurellaceae</taxon>
        <taxon>Gallibacterium</taxon>
    </lineage>
</organism>
<dbReference type="InterPro" id="IPR036937">
    <property type="entry name" value="Adhesion_dom_fimbrial_sf"/>
</dbReference>
<evidence type="ECO:0000256" key="3">
    <source>
        <dbReference type="ARBA" id="ARBA00022729"/>
    </source>
</evidence>
<keyword evidence="4" id="KW-0281">Fimbrium</keyword>
<feature type="domain" description="Fimbrial-type adhesion" evidence="6">
    <location>
        <begin position="39"/>
        <end position="225"/>
    </location>
</feature>
<dbReference type="RefSeq" id="WP_382369705.1">
    <property type="nucleotide sequence ID" value="NZ_JBHLWB010000003.1"/>
</dbReference>
<dbReference type="InterPro" id="IPR050263">
    <property type="entry name" value="Bact_Fimbrial_Adh_Pro"/>
</dbReference>
<accession>A0ABV6GZR8</accession>
<evidence type="ECO:0000313" key="8">
    <source>
        <dbReference type="Proteomes" id="UP001589767"/>
    </source>
</evidence>
<comment type="subcellular location">
    <subcellularLocation>
        <location evidence="1">Fimbrium</location>
    </subcellularLocation>
</comment>
<keyword evidence="8" id="KW-1185">Reference proteome</keyword>
<feature type="chain" id="PRO_5046397908" evidence="5">
    <location>
        <begin position="24"/>
        <end position="226"/>
    </location>
</feature>